<dbReference type="Proteomes" id="UP000198988">
    <property type="component" value="Unassembled WGS sequence"/>
</dbReference>
<proteinExistence type="predicted"/>
<feature type="transmembrane region" description="Helical" evidence="1">
    <location>
        <begin position="50"/>
        <end position="69"/>
    </location>
</feature>
<feature type="transmembrane region" description="Helical" evidence="1">
    <location>
        <begin position="21"/>
        <end position="44"/>
    </location>
</feature>
<dbReference type="EMBL" id="CDSC02000180">
    <property type="protein sequence ID" value="SEH76690.1"/>
    <property type="molecule type" value="Genomic_DNA"/>
</dbReference>
<evidence type="ECO:0000313" key="3">
    <source>
        <dbReference type="Proteomes" id="UP000198988"/>
    </source>
</evidence>
<name>A0A1H6KLX1_9GAMM</name>
<protein>
    <submittedName>
        <fullName evidence="2">[weak similarity to] nodulation efficiencyprotein D</fullName>
    </submittedName>
</protein>
<dbReference type="AlphaFoldDB" id="A0A1H6KLX1"/>
<evidence type="ECO:0000256" key="1">
    <source>
        <dbReference type="SAM" id="Phobius"/>
    </source>
</evidence>
<dbReference type="OrthoDB" id="9791085at2"/>
<organism evidence="2 3">
    <name type="scientific">Bathymodiolus azoricus thioautotrophic gill symbiont</name>
    <dbReference type="NCBI Taxonomy" id="235205"/>
    <lineage>
        <taxon>Bacteria</taxon>
        <taxon>Pseudomonadati</taxon>
        <taxon>Pseudomonadota</taxon>
        <taxon>Gammaproteobacteria</taxon>
        <taxon>sulfur-oxidizing symbionts</taxon>
    </lineage>
</organism>
<keyword evidence="1" id="KW-0812">Transmembrane</keyword>
<sequence length="137" mass="15691">MDSLSVTLLFSLGIFFTFLEIILYSFFIIWFGLAFLVVAIIEFFFPLPSIWVQLSLVVVIAVILFLIFYNPLKSFVNKSQNFSNDFIKQHGKGIIKNNMLSYQGSYFKVVDSDISALDGAEVEVIKIDKNNAWIKNE</sequence>
<evidence type="ECO:0000313" key="2">
    <source>
        <dbReference type="EMBL" id="SEH76690.1"/>
    </source>
</evidence>
<dbReference type="RefSeq" id="WP_090715685.1">
    <property type="nucleotide sequence ID" value="NZ_CAESAP020000194.1"/>
</dbReference>
<reference evidence="3" key="1">
    <citation type="submission" date="2016-06" db="EMBL/GenBank/DDBJ databases">
        <authorList>
            <person name="Petersen J."/>
            <person name="Sayavedra L."/>
        </authorList>
    </citation>
    <scope>NUCLEOTIDE SEQUENCE [LARGE SCALE GENOMIC DNA]</scope>
    <source>
        <strain evidence="3">BazSymA</strain>
    </source>
</reference>
<accession>A0A1H6KLX1</accession>
<keyword evidence="1" id="KW-0472">Membrane</keyword>
<keyword evidence="1" id="KW-1133">Transmembrane helix</keyword>
<gene>
    <name evidence="2" type="ORF">BAZSYMA_ACONTIG08612_2</name>
</gene>